<sequence>MSIRHGCCGRWLALFVCDEGHALRSQKSKTYASGFAYTTHQVRLPIFRGTGPGIFNQHTCKRVAVAAQRSASHLGTSASTPHQR</sequence>
<dbReference type="AlphaFoldDB" id="D1NU47"/>
<proteinExistence type="predicted"/>
<dbReference type="EMBL" id="ABXB03000002">
    <property type="protein sequence ID" value="EFA23251.1"/>
    <property type="molecule type" value="Genomic_DNA"/>
</dbReference>
<comment type="caution">
    <text evidence="1">The sequence shown here is derived from an EMBL/GenBank/DDBJ whole genome shotgun (WGS) entry which is preliminary data.</text>
</comment>
<evidence type="ECO:0000313" key="1">
    <source>
        <dbReference type="EMBL" id="EFA23251.1"/>
    </source>
</evidence>
<name>D1NU47_9BIFI</name>
<evidence type="ECO:0000313" key="2">
    <source>
        <dbReference type="Proteomes" id="UP000003656"/>
    </source>
</evidence>
<dbReference type="Proteomes" id="UP000003656">
    <property type="component" value="Unassembled WGS sequence"/>
</dbReference>
<protein>
    <submittedName>
        <fullName evidence="1">Uncharacterized protein</fullName>
    </submittedName>
</protein>
<organism evidence="1 2">
    <name type="scientific">Bifidobacterium gallicum DSM 20093 = LMG 11596</name>
    <dbReference type="NCBI Taxonomy" id="561180"/>
    <lineage>
        <taxon>Bacteria</taxon>
        <taxon>Bacillati</taxon>
        <taxon>Actinomycetota</taxon>
        <taxon>Actinomycetes</taxon>
        <taxon>Bifidobacteriales</taxon>
        <taxon>Bifidobacteriaceae</taxon>
        <taxon>Bifidobacterium</taxon>
    </lineage>
</organism>
<gene>
    <name evidence="1" type="ORF">BIFGAL_03368</name>
</gene>
<accession>D1NU47</accession>
<reference evidence="1 2" key="1">
    <citation type="submission" date="2009-11" db="EMBL/GenBank/DDBJ databases">
        <authorList>
            <person name="Weinstock G."/>
            <person name="Sodergren E."/>
            <person name="Clifton S."/>
            <person name="Fulton L."/>
            <person name="Fulton B."/>
            <person name="Courtney L."/>
            <person name="Fronick C."/>
            <person name="Harrison M."/>
            <person name="Strong C."/>
            <person name="Farmer C."/>
            <person name="Delahaunty K."/>
            <person name="Markovic C."/>
            <person name="Hall O."/>
            <person name="Minx P."/>
            <person name="Tomlinson C."/>
            <person name="Mitreva M."/>
            <person name="Nelson J."/>
            <person name="Hou S."/>
            <person name="Wollam A."/>
            <person name="Pepin K.H."/>
            <person name="Johnson M."/>
            <person name="Bhonagiri V."/>
            <person name="Nash W.E."/>
            <person name="Warren W."/>
            <person name="Chinwalla A."/>
            <person name="Mardis E.R."/>
            <person name="Wilson R.K."/>
        </authorList>
    </citation>
    <scope>NUCLEOTIDE SEQUENCE [LARGE SCALE GENOMIC DNA]</scope>
    <source>
        <strain evidence="1 2">DSM 20093</strain>
    </source>
</reference>